<evidence type="ECO:0000259" key="1">
    <source>
        <dbReference type="Pfam" id="PF12680"/>
    </source>
</evidence>
<dbReference type="InterPro" id="IPR037401">
    <property type="entry name" value="SnoaL-like"/>
</dbReference>
<dbReference type="Pfam" id="PF12680">
    <property type="entry name" value="SnoaL_2"/>
    <property type="match status" value="1"/>
</dbReference>
<dbReference type="AlphaFoldDB" id="A0A1C4X546"/>
<organism evidence="2 3">
    <name type="scientific">Micromonospora mirobrigensis</name>
    <dbReference type="NCBI Taxonomy" id="262898"/>
    <lineage>
        <taxon>Bacteria</taxon>
        <taxon>Bacillati</taxon>
        <taxon>Actinomycetota</taxon>
        <taxon>Actinomycetes</taxon>
        <taxon>Micromonosporales</taxon>
        <taxon>Micromonosporaceae</taxon>
        <taxon>Micromonospora</taxon>
    </lineage>
</organism>
<evidence type="ECO:0000313" key="2">
    <source>
        <dbReference type="EMBL" id="SCF03544.1"/>
    </source>
</evidence>
<dbReference type="EMBL" id="FMCX01000002">
    <property type="protein sequence ID" value="SCF03544.1"/>
    <property type="molecule type" value="Genomic_DNA"/>
</dbReference>
<evidence type="ECO:0000313" key="3">
    <source>
        <dbReference type="Proteomes" id="UP000199504"/>
    </source>
</evidence>
<name>A0A1C4X546_9ACTN</name>
<proteinExistence type="predicted"/>
<dbReference type="InterPro" id="IPR032710">
    <property type="entry name" value="NTF2-like_dom_sf"/>
</dbReference>
<dbReference type="Proteomes" id="UP000199504">
    <property type="component" value="Unassembled WGS sequence"/>
</dbReference>
<dbReference type="Gene3D" id="3.10.450.50">
    <property type="match status" value="1"/>
</dbReference>
<accession>A0A1C4X546</accession>
<reference evidence="3" key="1">
    <citation type="submission" date="2016-06" db="EMBL/GenBank/DDBJ databases">
        <authorList>
            <person name="Varghese N."/>
            <person name="Submissions Spin"/>
        </authorList>
    </citation>
    <scope>NUCLEOTIDE SEQUENCE [LARGE SCALE GENOMIC DNA]</scope>
    <source>
        <strain evidence="3">DSM 44830</strain>
    </source>
</reference>
<dbReference type="SUPFAM" id="SSF54427">
    <property type="entry name" value="NTF2-like"/>
    <property type="match status" value="1"/>
</dbReference>
<dbReference type="RefSeq" id="WP_176730633.1">
    <property type="nucleotide sequence ID" value="NZ_FMCX01000002.1"/>
</dbReference>
<gene>
    <name evidence="2" type="ORF">GA0070564_102719</name>
</gene>
<protein>
    <recommendedName>
        <fullName evidence="1">SnoaL-like domain-containing protein</fullName>
    </recommendedName>
</protein>
<feature type="domain" description="SnoaL-like" evidence="1">
    <location>
        <begin position="2"/>
        <end position="102"/>
    </location>
</feature>
<sequence length="115" mass="12695">MRAYVDTTERRDAAGFNALLGPDATAIFANGGVLDGRDQFADFITDFFADPGWSQSFTELTRHVEGCRTGFVLFDSVYRVPAQDRVSPLVIGVTFSYEHGRWLVLQNQDSNGPAS</sequence>
<keyword evidence="3" id="KW-1185">Reference proteome</keyword>